<feature type="transmembrane region" description="Helical" evidence="1">
    <location>
        <begin position="48"/>
        <end position="69"/>
    </location>
</feature>
<proteinExistence type="predicted"/>
<dbReference type="RefSeq" id="WP_379151311.1">
    <property type="nucleotide sequence ID" value="NZ_JBHSRJ010000003.1"/>
</dbReference>
<keyword evidence="1" id="KW-0812">Transmembrane</keyword>
<keyword evidence="1" id="KW-0472">Membrane</keyword>
<gene>
    <name evidence="2" type="ORF">ACFPYL_05385</name>
</gene>
<evidence type="ECO:0000313" key="2">
    <source>
        <dbReference type="EMBL" id="MFC6042492.1"/>
    </source>
</evidence>
<accession>A0ABW1LGW8</accession>
<evidence type="ECO:0000313" key="3">
    <source>
        <dbReference type="Proteomes" id="UP001596135"/>
    </source>
</evidence>
<comment type="caution">
    <text evidence="2">The sequence shown here is derived from an EMBL/GenBank/DDBJ whole genome shotgun (WGS) entry which is preliminary data.</text>
</comment>
<sequence>MNPKLTDDAVADLPLHAGRADLLEEIMSTSVLDDRPVRTDTPRRRTTWLVPVAAAAAVLALIAGSAWLVSGLGLQGADVTSGGSGAYRAVLDAPGWTVENVNADDDTGELTYVHGARKLEISWYPAAEHASYVEDRRQITATPVDGQPIEVLGLGALMWTYADGADPTAIRDVENGHWLEIRGKAMSTAAYLRLLRDVRLVDRTEFEAAMPAPYVDGTERQDAVDHVLDGISAYVDPLIPPSSTRSGFTSNADDLDLLGAEVARDVACEWLTEYVEARRVADQARMATAADVLATAHQWPVLAEMTPRDGYPDVIWQYADRVVAGQVPARYARTLGCAG</sequence>
<name>A0ABW1LGW8_9ACTN</name>
<dbReference type="Proteomes" id="UP001596135">
    <property type="component" value="Unassembled WGS sequence"/>
</dbReference>
<evidence type="ECO:0000256" key="1">
    <source>
        <dbReference type="SAM" id="Phobius"/>
    </source>
</evidence>
<keyword evidence="3" id="KW-1185">Reference proteome</keyword>
<organism evidence="2 3">
    <name type="scientific">Nocardioides hankookensis</name>
    <dbReference type="NCBI Taxonomy" id="443157"/>
    <lineage>
        <taxon>Bacteria</taxon>
        <taxon>Bacillati</taxon>
        <taxon>Actinomycetota</taxon>
        <taxon>Actinomycetes</taxon>
        <taxon>Propionibacteriales</taxon>
        <taxon>Nocardioidaceae</taxon>
        <taxon>Nocardioides</taxon>
    </lineage>
</organism>
<dbReference type="EMBL" id="JBHSRJ010000003">
    <property type="protein sequence ID" value="MFC6042492.1"/>
    <property type="molecule type" value="Genomic_DNA"/>
</dbReference>
<reference evidence="3" key="1">
    <citation type="journal article" date="2019" name="Int. J. Syst. Evol. Microbiol.">
        <title>The Global Catalogue of Microorganisms (GCM) 10K type strain sequencing project: providing services to taxonomists for standard genome sequencing and annotation.</title>
        <authorList>
            <consortium name="The Broad Institute Genomics Platform"/>
            <consortium name="The Broad Institute Genome Sequencing Center for Infectious Disease"/>
            <person name="Wu L."/>
            <person name="Ma J."/>
        </authorList>
    </citation>
    <scope>NUCLEOTIDE SEQUENCE [LARGE SCALE GENOMIC DNA]</scope>
    <source>
        <strain evidence="3">CCUG 54522</strain>
    </source>
</reference>
<protein>
    <submittedName>
        <fullName evidence="2">Uncharacterized protein</fullName>
    </submittedName>
</protein>
<keyword evidence="1" id="KW-1133">Transmembrane helix</keyword>